<dbReference type="PANTHER" id="PTHR30388">
    <property type="entry name" value="ALDEHYDE OXIDOREDUCTASE MOLYBDENUM COFACTOR ASSEMBLY PROTEIN"/>
    <property type="match status" value="1"/>
</dbReference>
<evidence type="ECO:0000313" key="3">
    <source>
        <dbReference type="EMBL" id="MBF7979649.1"/>
    </source>
</evidence>
<accession>A0ABS0E8P7</accession>
<dbReference type="Pfam" id="PF02625">
    <property type="entry name" value="XdhC_CoxI"/>
    <property type="match status" value="1"/>
</dbReference>
<dbReference type="InterPro" id="IPR003777">
    <property type="entry name" value="XdhC_CoxI"/>
</dbReference>
<keyword evidence="4" id="KW-1185">Reference proteome</keyword>
<organism evidence="3 4">
    <name type="scientific">Rahnella laticis</name>
    <dbReference type="NCBI Taxonomy" id="2787622"/>
    <lineage>
        <taxon>Bacteria</taxon>
        <taxon>Pseudomonadati</taxon>
        <taxon>Pseudomonadota</taxon>
        <taxon>Gammaproteobacteria</taxon>
        <taxon>Enterobacterales</taxon>
        <taxon>Yersiniaceae</taxon>
        <taxon>Rahnella</taxon>
    </lineage>
</organism>
<evidence type="ECO:0000259" key="1">
    <source>
        <dbReference type="Pfam" id="PF02625"/>
    </source>
</evidence>
<feature type="domain" description="XdhC Rossmann" evidence="2">
    <location>
        <begin position="168"/>
        <end position="313"/>
    </location>
</feature>
<evidence type="ECO:0000259" key="2">
    <source>
        <dbReference type="Pfam" id="PF13478"/>
    </source>
</evidence>
<feature type="domain" description="XdhC- CoxI" evidence="1">
    <location>
        <begin position="18"/>
        <end position="81"/>
    </location>
</feature>
<dbReference type="PANTHER" id="PTHR30388:SF4">
    <property type="entry name" value="MOLYBDENUM COFACTOR INSERTION CHAPERONE PAOD"/>
    <property type="match status" value="1"/>
</dbReference>
<sequence>MQHLDNQVIAQASDWLTRHPVWLCTVLTTYGSSPRAPGALLVAASDGRYCGSLSGGCVEEDFLQRIAAGEYQQASQIVRYGEGGLTPNIALPCGGSLDVLIEYLPATAGNREYLQKMGMALAGHYALDKSLTLPAACDHLALTTYRNSTQVMRDGDCVMLHLAAPPQLLIAGLSNVALYCADFACALGFEVVICECREEILENFLPALKPEIRLEKQFPARYLEQQGCHANTAIVALTHDPRMDDLTLMEAINTPAFYIGAMGSQRNSARRRERLQTIADFTTQDFARLHAPVGLAIGSKTPAEIALAVMADIVKHKNGIAQENAAA</sequence>
<protein>
    <submittedName>
        <fullName evidence="3">XdhC family protein</fullName>
    </submittedName>
</protein>
<dbReference type="InterPro" id="IPR027051">
    <property type="entry name" value="XdhC_Rossmann_dom"/>
</dbReference>
<gene>
    <name evidence="3" type="ORF">IV433_09525</name>
</gene>
<proteinExistence type="predicted"/>
<evidence type="ECO:0000313" key="4">
    <source>
        <dbReference type="Proteomes" id="UP000636811"/>
    </source>
</evidence>
<dbReference type="InterPro" id="IPR052698">
    <property type="entry name" value="MoCofactor_Util/Proc"/>
</dbReference>
<dbReference type="Proteomes" id="UP000636811">
    <property type="component" value="Unassembled WGS sequence"/>
</dbReference>
<dbReference type="Gene3D" id="3.40.50.720">
    <property type="entry name" value="NAD(P)-binding Rossmann-like Domain"/>
    <property type="match status" value="1"/>
</dbReference>
<reference evidence="3 4" key="1">
    <citation type="submission" date="2020-11" db="EMBL/GenBank/DDBJ databases">
        <title>Taxonomic investigation of Rahnella strains.</title>
        <authorList>
            <person name="Lee S.D."/>
        </authorList>
    </citation>
    <scope>NUCLEOTIDE SEQUENCE [LARGE SCALE GENOMIC DNA]</scope>
    <source>
        <strain evidence="3 4">SAP-17</strain>
    </source>
</reference>
<dbReference type="EMBL" id="JADOBI010000004">
    <property type="protein sequence ID" value="MBF7979649.1"/>
    <property type="molecule type" value="Genomic_DNA"/>
</dbReference>
<name>A0ABS0E8P7_9GAMM</name>
<dbReference type="Pfam" id="PF13478">
    <property type="entry name" value="XdhC_C"/>
    <property type="match status" value="1"/>
</dbReference>
<dbReference type="RefSeq" id="WP_195814017.1">
    <property type="nucleotide sequence ID" value="NZ_JADOBI010000004.1"/>
</dbReference>
<comment type="caution">
    <text evidence="3">The sequence shown here is derived from an EMBL/GenBank/DDBJ whole genome shotgun (WGS) entry which is preliminary data.</text>
</comment>